<feature type="chain" id="PRO_5008379114" evidence="11">
    <location>
        <begin position="23"/>
        <end position="330"/>
    </location>
</feature>
<dbReference type="Pfam" id="PF13609">
    <property type="entry name" value="Porin_4"/>
    <property type="match status" value="1"/>
</dbReference>
<keyword evidence="9" id="KW-0472">Membrane</keyword>
<dbReference type="GO" id="GO:0034220">
    <property type="term" value="P:monoatomic ion transmembrane transport"/>
    <property type="evidence" value="ECO:0007669"/>
    <property type="project" value="InterPro"/>
</dbReference>
<evidence type="ECO:0000256" key="9">
    <source>
        <dbReference type="ARBA" id="ARBA00023136"/>
    </source>
</evidence>
<proteinExistence type="predicted"/>
<keyword evidence="4" id="KW-1134">Transmembrane beta strand</keyword>
<dbReference type="InterPro" id="IPR050298">
    <property type="entry name" value="Gram-neg_bact_OMP"/>
</dbReference>
<evidence type="ECO:0000256" key="8">
    <source>
        <dbReference type="ARBA" id="ARBA00023114"/>
    </source>
</evidence>
<evidence type="ECO:0000256" key="1">
    <source>
        <dbReference type="ARBA" id="ARBA00004571"/>
    </source>
</evidence>
<gene>
    <name evidence="13" type="primary">porB</name>
    <name evidence="13" type="ORF">MSP8886_02595</name>
</gene>
<dbReference type="InterPro" id="IPR023614">
    <property type="entry name" value="Porin_dom_sf"/>
</dbReference>
<dbReference type="InterPro" id="IPR001702">
    <property type="entry name" value="Porin_Gram-ve"/>
</dbReference>
<evidence type="ECO:0000256" key="3">
    <source>
        <dbReference type="ARBA" id="ARBA00022448"/>
    </source>
</evidence>
<accession>A0A1A8TKN6</accession>
<keyword evidence="6 11" id="KW-0732">Signal</keyword>
<dbReference type="RefSeq" id="WP_067017037.1">
    <property type="nucleotide sequence ID" value="NZ_FLOB01000005.1"/>
</dbReference>
<dbReference type="GO" id="GO:0015288">
    <property type="term" value="F:porin activity"/>
    <property type="evidence" value="ECO:0007669"/>
    <property type="project" value="UniProtKB-KW"/>
</dbReference>
<keyword evidence="3" id="KW-0813">Transport</keyword>
<evidence type="ECO:0000256" key="6">
    <source>
        <dbReference type="ARBA" id="ARBA00022729"/>
    </source>
</evidence>
<evidence type="ECO:0000256" key="7">
    <source>
        <dbReference type="ARBA" id="ARBA00023065"/>
    </source>
</evidence>
<feature type="signal peptide" evidence="11">
    <location>
        <begin position="1"/>
        <end position="22"/>
    </location>
</feature>
<evidence type="ECO:0000313" key="13">
    <source>
        <dbReference type="EMBL" id="SBS32925.1"/>
    </source>
</evidence>
<dbReference type="GO" id="GO:0046930">
    <property type="term" value="C:pore complex"/>
    <property type="evidence" value="ECO:0007669"/>
    <property type="project" value="UniProtKB-KW"/>
</dbReference>
<reference evidence="13 14" key="1">
    <citation type="submission" date="2016-06" db="EMBL/GenBank/DDBJ databases">
        <authorList>
            <person name="Kjaerup R.B."/>
            <person name="Dalgaard T.S."/>
            <person name="Juul-Madsen H.R."/>
        </authorList>
    </citation>
    <scope>NUCLEOTIDE SEQUENCE [LARGE SCALE GENOMIC DNA]</scope>
    <source>
        <strain evidence="13 14">CECT 8886</strain>
    </source>
</reference>
<keyword evidence="14" id="KW-1185">Reference proteome</keyword>
<comment type="subunit">
    <text evidence="2">Homotrimer.</text>
</comment>
<dbReference type="SUPFAM" id="SSF56935">
    <property type="entry name" value="Porins"/>
    <property type="match status" value="1"/>
</dbReference>
<name>A0A1A8TKN6_9GAMM</name>
<keyword evidence="8" id="KW-0626">Porin</keyword>
<keyword evidence="5" id="KW-0812">Transmembrane</keyword>
<dbReference type="PANTHER" id="PTHR34501">
    <property type="entry name" value="PROTEIN YDDL-RELATED"/>
    <property type="match status" value="1"/>
</dbReference>
<evidence type="ECO:0000259" key="12">
    <source>
        <dbReference type="Pfam" id="PF13609"/>
    </source>
</evidence>
<evidence type="ECO:0000256" key="10">
    <source>
        <dbReference type="ARBA" id="ARBA00023237"/>
    </source>
</evidence>
<keyword evidence="10" id="KW-0998">Cell outer membrane</keyword>
<comment type="subcellular location">
    <subcellularLocation>
        <location evidence="1">Cell outer membrane</location>
        <topology evidence="1">Multi-pass membrane protein</topology>
    </subcellularLocation>
</comment>
<sequence>MKKSLVALAVSSAAFASISAYAAEDTTVGFFGNIQYAYVTKDPKVGNNTNAFEDNGSSFGFKGESKVSDMTTAYFYVKYKVPATRNATTGTSAGDIKFKMDKAFVGLKGDFGNVKVGSFDSIYNDAIQDPIDQLEYISMTNNKTSAKGKTVAYFSPTISGFQVQVSAGLGEDDGTGVKSIQSNSNTTYTGVVKYSNDLVTVALGYDSLTNQNKATVGAANALGDTVGITATVMPIENLSVSGKYEKTSDADSSNAGKKAFGLATRYGYGMGDMYASYENVKPDAAGSDDFNEYAFGVTYSINSSMYVYTELGRLTSNKVKTTAMGVTYSF</sequence>
<organism evidence="13 14">
    <name type="scientific">Marinomonas spartinae</name>
    <dbReference type="NCBI Taxonomy" id="1792290"/>
    <lineage>
        <taxon>Bacteria</taxon>
        <taxon>Pseudomonadati</taxon>
        <taxon>Pseudomonadota</taxon>
        <taxon>Gammaproteobacteria</taxon>
        <taxon>Oceanospirillales</taxon>
        <taxon>Oceanospirillaceae</taxon>
        <taxon>Marinomonas</taxon>
    </lineage>
</organism>
<dbReference type="Gene3D" id="2.40.160.10">
    <property type="entry name" value="Porin"/>
    <property type="match status" value="1"/>
</dbReference>
<evidence type="ECO:0000256" key="2">
    <source>
        <dbReference type="ARBA" id="ARBA00011233"/>
    </source>
</evidence>
<dbReference type="CDD" id="cd00342">
    <property type="entry name" value="gram_neg_porins"/>
    <property type="match status" value="1"/>
</dbReference>
<dbReference type="InterPro" id="IPR033900">
    <property type="entry name" value="Gram_neg_porin_domain"/>
</dbReference>
<dbReference type="OrthoDB" id="8957883at2"/>
<evidence type="ECO:0000256" key="11">
    <source>
        <dbReference type="SAM" id="SignalP"/>
    </source>
</evidence>
<dbReference type="AlphaFoldDB" id="A0A1A8TKN6"/>
<evidence type="ECO:0000313" key="14">
    <source>
        <dbReference type="Proteomes" id="UP000092544"/>
    </source>
</evidence>
<dbReference type="PANTHER" id="PTHR34501:SF9">
    <property type="entry name" value="MAJOR OUTER MEMBRANE PROTEIN P.IA"/>
    <property type="match status" value="1"/>
</dbReference>
<evidence type="ECO:0000256" key="5">
    <source>
        <dbReference type="ARBA" id="ARBA00022692"/>
    </source>
</evidence>
<feature type="domain" description="Porin" evidence="12">
    <location>
        <begin position="9"/>
        <end position="317"/>
    </location>
</feature>
<keyword evidence="7" id="KW-0406">Ion transport</keyword>
<dbReference type="EMBL" id="FLOB01000005">
    <property type="protein sequence ID" value="SBS32925.1"/>
    <property type="molecule type" value="Genomic_DNA"/>
</dbReference>
<evidence type="ECO:0000256" key="4">
    <source>
        <dbReference type="ARBA" id="ARBA00022452"/>
    </source>
</evidence>
<dbReference type="Proteomes" id="UP000092544">
    <property type="component" value="Unassembled WGS sequence"/>
</dbReference>
<dbReference type="PRINTS" id="PR00182">
    <property type="entry name" value="ECOLNEIPORIN"/>
</dbReference>
<dbReference type="GO" id="GO:0009279">
    <property type="term" value="C:cell outer membrane"/>
    <property type="evidence" value="ECO:0007669"/>
    <property type="project" value="UniProtKB-SubCell"/>
</dbReference>
<protein>
    <submittedName>
        <fullName evidence="13">Major outer membrane protein P.IB</fullName>
    </submittedName>
</protein>
<dbReference type="STRING" id="1792290.MSP8886_02595"/>